<evidence type="ECO:0000256" key="1">
    <source>
        <dbReference type="ARBA" id="ARBA00001342"/>
    </source>
</evidence>
<evidence type="ECO:0000256" key="5">
    <source>
        <dbReference type="ARBA" id="ARBA00022723"/>
    </source>
</evidence>
<dbReference type="Pfam" id="PF03737">
    <property type="entry name" value="RraA-like"/>
    <property type="match status" value="1"/>
</dbReference>
<dbReference type="NCBIfam" id="NF006875">
    <property type="entry name" value="PRK09372.1"/>
    <property type="match status" value="1"/>
</dbReference>
<evidence type="ECO:0000313" key="10">
    <source>
        <dbReference type="EMBL" id="MEJ8814221.1"/>
    </source>
</evidence>
<comment type="catalytic activity">
    <reaction evidence="1 9">
        <text>4-hydroxy-4-methyl-2-oxoglutarate = 2 pyruvate</text>
        <dbReference type="Rhea" id="RHEA:22748"/>
        <dbReference type="ChEBI" id="CHEBI:15361"/>
        <dbReference type="ChEBI" id="CHEBI:58276"/>
        <dbReference type="EC" id="4.1.3.17"/>
    </reaction>
</comment>
<comment type="function">
    <text evidence="7 9">Catalyzes the aldol cleavage of 4-hydroxy-4-methyl-2-oxoglutarate (HMG) into 2 molecules of pyruvate. Also contains a secondary oxaloacetate (OAA) decarboxylase activity due to the common pyruvate enolate transition state formed following C-C bond cleavage in the retro-aldol and decarboxylation reactions.</text>
</comment>
<evidence type="ECO:0000256" key="2">
    <source>
        <dbReference type="ARBA" id="ARBA00001968"/>
    </source>
</evidence>
<dbReference type="NCBIfam" id="TIGR01935">
    <property type="entry name" value="NOT-MenG"/>
    <property type="match status" value="1"/>
</dbReference>
<dbReference type="PANTHER" id="PTHR33254">
    <property type="entry name" value="4-HYDROXY-4-METHYL-2-OXOGLUTARATE ALDOLASE 3-RELATED"/>
    <property type="match status" value="1"/>
</dbReference>
<dbReference type="PANTHER" id="PTHR33254:SF4">
    <property type="entry name" value="4-HYDROXY-4-METHYL-2-OXOGLUTARATE ALDOLASE 3-RELATED"/>
    <property type="match status" value="1"/>
</dbReference>
<keyword evidence="5 9" id="KW-0479">Metal-binding</keyword>
<accession>A0ABU8VKR2</accession>
<dbReference type="EC" id="4.1.1.112" evidence="9"/>
<comment type="subunit">
    <text evidence="4 9">Homotrimer.</text>
</comment>
<gene>
    <name evidence="10" type="primary">rraA</name>
    <name evidence="10" type="ORF">WKW77_24255</name>
</gene>
<evidence type="ECO:0000256" key="8">
    <source>
        <dbReference type="ARBA" id="ARBA00047973"/>
    </source>
</evidence>
<reference evidence="10 11" key="1">
    <citation type="submission" date="2024-03" db="EMBL/GenBank/DDBJ databases">
        <title>Novel species of the genus Variovorax.</title>
        <authorList>
            <person name="Liu Q."/>
            <person name="Xin Y.-H."/>
        </authorList>
    </citation>
    <scope>NUCLEOTIDE SEQUENCE [LARGE SCALE GENOMIC DNA]</scope>
    <source>
        <strain evidence="10 11">KACC 18899</strain>
    </source>
</reference>
<dbReference type="RefSeq" id="WP_340359454.1">
    <property type="nucleotide sequence ID" value="NZ_JBBKZU010000012.1"/>
</dbReference>
<dbReference type="EMBL" id="JBBKZU010000012">
    <property type="protein sequence ID" value="MEJ8814221.1"/>
    <property type="molecule type" value="Genomic_DNA"/>
</dbReference>
<evidence type="ECO:0000256" key="4">
    <source>
        <dbReference type="ARBA" id="ARBA00011233"/>
    </source>
</evidence>
<dbReference type="EC" id="4.1.3.17" evidence="9"/>
<comment type="caution">
    <text evidence="10">The sequence shown here is derived from an EMBL/GenBank/DDBJ whole genome shotgun (WGS) entry which is preliminary data.</text>
</comment>
<evidence type="ECO:0000256" key="7">
    <source>
        <dbReference type="ARBA" id="ARBA00025046"/>
    </source>
</evidence>
<evidence type="ECO:0000313" key="11">
    <source>
        <dbReference type="Proteomes" id="UP001365846"/>
    </source>
</evidence>
<dbReference type="Gene3D" id="3.50.30.40">
    <property type="entry name" value="Ribonuclease E inhibitor RraA/RraA-like"/>
    <property type="match status" value="1"/>
</dbReference>
<comment type="catalytic activity">
    <reaction evidence="8 9">
        <text>oxaloacetate + H(+) = pyruvate + CO2</text>
        <dbReference type="Rhea" id="RHEA:15641"/>
        <dbReference type="ChEBI" id="CHEBI:15361"/>
        <dbReference type="ChEBI" id="CHEBI:15378"/>
        <dbReference type="ChEBI" id="CHEBI:16452"/>
        <dbReference type="ChEBI" id="CHEBI:16526"/>
        <dbReference type="EC" id="4.1.1.112"/>
    </reaction>
</comment>
<sequence length="185" mass="19363">MTTYKTSDICDACAEAQACELSFISLGRRRAFAGAIRTVRYDGGLGVMRDLLRQPGQGQVLVIDGGGLRWRALFGDIMAGIAAAHGWEGVVVHGAVRDRAEIDGMDIGVKALAIIPRRAEIRAQGDLDVSVSFGGVVFAPGARLIADEDGVVVLPMGLSETDISIADAVAATAAYARDPGLKADH</sequence>
<evidence type="ECO:0000256" key="3">
    <source>
        <dbReference type="ARBA" id="ARBA00008621"/>
    </source>
</evidence>
<dbReference type="InterPro" id="IPR036704">
    <property type="entry name" value="RraA/RraA-like_sf"/>
</dbReference>
<organism evidence="10 11">
    <name type="scientific">Variovorax ureilyticus</name>
    <dbReference type="NCBI Taxonomy" id="1836198"/>
    <lineage>
        <taxon>Bacteria</taxon>
        <taxon>Pseudomonadati</taxon>
        <taxon>Pseudomonadota</taxon>
        <taxon>Betaproteobacteria</taxon>
        <taxon>Burkholderiales</taxon>
        <taxon>Comamonadaceae</taxon>
        <taxon>Variovorax</taxon>
    </lineage>
</organism>
<dbReference type="Proteomes" id="UP001365846">
    <property type="component" value="Unassembled WGS sequence"/>
</dbReference>
<dbReference type="InterPro" id="IPR005493">
    <property type="entry name" value="RraA/RraA-like"/>
</dbReference>
<protein>
    <recommendedName>
        <fullName evidence="9">4-hydroxy-4-methyl-2-oxoglutarate aldolase</fullName>
        <shortName evidence="9">HMG aldolase</shortName>
        <ecNumber evidence="9">4.1.1.112</ecNumber>
        <ecNumber evidence="9">4.1.3.17</ecNumber>
    </recommendedName>
    <alternativeName>
        <fullName evidence="9">Oxaloacetate decarboxylase</fullName>
    </alternativeName>
</protein>
<dbReference type="SUPFAM" id="SSF89562">
    <property type="entry name" value="RraA-like"/>
    <property type="match status" value="1"/>
</dbReference>
<evidence type="ECO:0000256" key="9">
    <source>
        <dbReference type="RuleBase" id="RU004338"/>
    </source>
</evidence>
<keyword evidence="11" id="KW-1185">Reference proteome</keyword>
<name>A0ABU8VKR2_9BURK</name>
<proteinExistence type="inferred from homology"/>
<dbReference type="InterPro" id="IPR010203">
    <property type="entry name" value="RraA"/>
</dbReference>
<comment type="similarity">
    <text evidence="3 9">Belongs to the class II aldolase/RraA-like family.</text>
</comment>
<dbReference type="CDD" id="cd16841">
    <property type="entry name" value="RraA_family"/>
    <property type="match status" value="1"/>
</dbReference>
<keyword evidence="6 9" id="KW-0456">Lyase</keyword>
<comment type="cofactor">
    <cofactor evidence="2 9">
        <name>a divalent metal cation</name>
        <dbReference type="ChEBI" id="CHEBI:60240"/>
    </cofactor>
</comment>
<evidence type="ECO:0000256" key="6">
    <source>
        <dbReference type="ARBA" id="ARBA00023239"/>
    </source>
</evidence>